<dbReference type="InterPro" id="IPR027417">
    <property type="entry name" value="P-loop_NTPase"/>
</dbReference>
<dbReference type="InterPro" id="IPR056884">
    <property type="entry name" value="NPHP3-like_N"/>
</dbReference>
<feature type="domain" description="DUF7791" evidence="3">
    <location>
        <begin position="523"/>
        <end position="655"/>
    </location>
</feature>
<dbReference type="Proteomes" id="UP000801428">
    <property type="component" value="Unassembled WGS sequence"/>
</dbReference>
<evidence type="ECO:0000313" key="5">
    <source>
        <dbReference type="Proteomes" id="UP000801428"/>
    </source>
</evidence>
<sequence>MAELALIGLAGNVVQFVAAAGSLLSIYHQLYKSGSLASNSQIREQMESLDESLNILQDARSAPMDAQLAKLVKRSLRLSKDMASILSDLEVDPSKQRAPQAVLKSFKTVFKKKNIKRIQSELESLRQAICLHLDIMLRNHSQRLVLNFRDLSDLTKTNHDETQLKLDRLAADLKSTLNPVSHVSYHIGELATQLQSFMKEAAYTERVLRVLKGLHFSQIKERFSGIHQAHRETFKWIFDDSSGVNFKQWLSSNTSSTGIYWVTGKPGSGKSTLMKFIQGHSETERLLRSGIGSQDIIIATHYFWSAGTRLQKTQEGLFRTLLFQILSQCTDLISVVASNRWNNKLFADMEEWSYDELLVAFQRLADADFAQKRKICIFVDGLDEFKGDHKQLAQAFCLLAKSPNLKLCLSSRPWQDFTDEFGGSPWTLRVEDLTKNDIKRYIEDILEQEQHYRDLRIRDSTGADRIAIAIRKKAKGVFLWVFLIVRSVIRGLVNHDSIQVLHSRVEELPPELEQYFKLMLDNIETTYRQENARIFRIMLASHLSLPIVVFELLDHDQTNTKQRDADRRALWDRPTTERVIRRQQRQLNASCRDLIHITLDTDKDELCLTAVKVGFLHRTVMDFLRTESIDGMLVQRSGADFDPHLNLCRAYLRMLEVRPLPMHSLSEAFDFEEREAFAAGTLYYAKKLEEHSGLSANPILERLDEQVSRGWKLLVPGGHCESLLDVAVRCGLKLYVMSKVDQLAPEEVGHLLIQALKAEICLEKDDNFRFTSTNTLGISMLRSLLEHNADPNVMPRQIMQSVDPGKVHGLPQSRQGPRPRTVWFDFLGYLAEADKPENPLDMSQHLGKKKRQLPEGSYEACELLIVYGARRETFGDFNGARTLFVYGKLKDIFPPEDAKLLCCQLDEAEESRATAIQVRTPEGLVLPSVLQKIWGFIF</sequence>
<dbReference type="Pfam" id="PF24883">
    <property type="entry name" value="NPHP3_N"/>
    <property type="match status" value="1"/>
</dbReference>
<proteinExistence type="predicted"/>
<reference evidence="4" key="1">
    <citation type="submission" date="2019-04" db="EMBL/GenBank/DDBJ databases">
        <title>Sequencing of skin fungus with MAO and IRED activity.</title>
        <authorList>
            <person name="Marsaioli A.J."/>
            <person name="Bonatto J.M.C."/>
            <person name="Reis Junior O."/>
        </authorList>
    </citation>
    <scope>NUCLEOTIDE SEQUENCE</scope>
    <source>
        <strain evidence="4">30M1</strain>
    </source>
</reference>
<gene>
    <name evidence="4" type="ORF">E8E13_003237</name>
</gene>
<dbReference type="SUPFAM" id="SSF52540">
    <property type="entry name" value="P-loop containing nucleoside triphosphate hydrolases"/>
    <property type="match status" value="1"/>
</dbReference>
<dbReference type="AlphaFoldDB" id="A0A9P4W561"/>
<evidence type="ECO:0000259" key="2">
    <source>
        <dbReference type="Pfam" id="PF24883"/>
    </source>
</evidence>
<evidence type="ECO:0000313" key="4">
    <source>
        <dbReference type="EMBL" id="KAF2999709.1"/>
    </source>
</evidence>
<evidence type="ECO:0000259" key="3">
    <source>
        <dbReference type="Pfam" id="PF25053"/>
    </source>
</evidence>
<dbReference type="InterPro" id="IPR056693">
    <property type="entry name" value="DUF7791"/>
</dbReference>
<keyword evidence="1" id="KW-0677">Repeat</keyword>
<dbReference type="PANTHER" id="PTHR10039:SF5">
    <property type="entry name" value="NACHT DOMAIN-CONTAINING PROTEIN"/>
    <property type="match status" value="1"/>
</dbReference>
<accession>A0A9P4W561</accession>
<keyword evidence="5" id="KW-1185">Reference proteome</keyword>
<dbReference type="Gene3D" id="3.40.50.300">
    <property type="entry name" value="P-loop containing nucleotide triphosphate hydrolases"/>
    <property type="match status" value="1"/>
</dbReference>
<feature type="domain" description="Nephrocystin 3-like N-terminal" evidence="2">
    <location>
        <begin position="233"/>
        <end position="412"/>
    </location>
</feature>
<organism evidence="4 5">
    <name type="scientific">Curvularia kusanoi</name>
    <name type="common">Cochliobolus kusanoi</name>
    <dbReference type="NCBI Taxonomy" id="90978"/>
    <lineage>
        <taxon>Eukaryota</taxon>
        <taxon>Fungi</taxon>
        <taxon>Dikarya</taxon>
        <taxon>Ascomycota</taxon>
        <taxon>Pezizomycotina</taxon>
        <taxon>Dothideomycetes</taxon>
        <taxon>Pleosporomycetidae</taxon>
        <taxon>Pleosporales</taxon>
        <taxon>Pleosporineae</taxon>
        <taxon>Pleosporaceae</taxon>
        <taxon>Curvularia</taxon>
    </lineage>
</organism>
<name>A0A9P4W561_CURKU</name>
<dbReference type="EMBL" id="SWKU01000016">
    <property type="protein sequence ID" value="KAF2999709.1"/>
    <property type="molecule type" value="Genomic_DNA"/>
</dbReference>
<protein>
    <recommendedName>
        <fullName evidence="6">NACHT domain-containing protein</fullName>
    </recommendedName>
</protein>
<comment type="caution">
    <text evidence="4">The sequence shown here is derived from an EMBL/GenBank/DDBJ whole genome shotgun (WGS) entry which is preliminary data.</text>
</comment>
<evidence type="ECO:0000256" key="1">
    <source>
        <dbReference type="ARBA" id="ARBA00022737"/>
    </source>
</evidence>
<dbReference type="OrthoDB" id="443402at2759"/>
<dbReference type="Pfam" id="PF25053">
    <property type="entry name" value="DUF7791"/>
    <property type="match status" value="1"/>
</dbReference>
<dbReference type="PANTHER" id="PTHR10039">
    <property type="entry name" value="AMELOGENIN"/>
    <property type="match status" value="1"/>
</dbReference>
<evidence type="ECO:0008006" key="6">
    <source>
        <dbReference type="Google" id="ProtNLM"/>
    </source>
</evidence>